<evidence type="ECO:0000313" key="1">
    <source>
        <dbReference type="EMBL" id="MDH8678073.1"/>
    </source>
</evidence>
<dbReference type="RefSeq" id="WP_281093902.1">
    <property type="nucleotide sequence ID" value="NZ_JARYZI010000004.1"/>
</dbReference>
<name>A0ABT6NCD6_9FIRM</name>
<keyword evidence="2" id="KW-1185">Reference proteome</keyword>
<protein>
    <submittedName>
        <fullName evidence="1">Uncharacterized protein</fullName>
    </submittedName>
</protein>
<dbReference type="Gene3D" id="3.90.1720.10">
    <property type="entry name" value="endopeptidase domain like (from Nostoc punctiforme)"/>
    <property type="match status" value="1"/>
</dbReference>
<reference evidence="1 2" key="1">
    <citation type="submission" date="2023-04" db="EMBL/GenBank/DDBJ databases">
        <title>Fusibacter bizertensis strain WBS, isolated from littoral bottom sediments of the Arctic seas - biochemical and genomic analysis.</title>
        <authorList>
            <person name="Brioukhanov A.L."/>
        </authorList>
    </citation>
    <scope>NUCLEOTIDE SEQUENCE [LARGE SCALE GENOMIC DNA]</scope>
    <source>
        <strain evidence="1 2">WBS</strain>
    </source>
</reference>
<accession>A0ABT6NCD6</accession>
<proteinExistence type="predicted"/>
<organism evidence="1 2">
    <name type="scientific">Fusibacter bizertensis</name>
    <dbReference type="NCBI Taxonomy" id="1488331"/>
    <lineage>
        <taxon>Bacteria</taxon>
        <taxon>Bacillati</taxon>
        <taxon>Bacillota</taxon>
        <taxon>Clostridia</taxon>
        <taxon>Eubacteriales</taxon>
        <taxon>Eubacteriales Family XII. Incertae Sedis</taxon>
        <taxon>Fusibacter</taxon>
    </lineage>
</organism>
<dbReference type="EMBL" id="JARYZI010000004">
    <property type="protein sequence ID" value="MDH8678073.1"/>
    <property type="molecule type" value="Genomic_DNA"/>
</dbReference>
<dbReference type="InterPro" id="IPR038765">
    <property type="entry name" value="Papain-like_cys_pep_sf"/>
</dbReference>
<gene>
    <name evidence="1" type="ORF">QE109_07935</name>
</gene>
<sequence length="211" mass="23704">MNREILLNEVSTSLKTGDLILFHGIETSSKLIELIEWSYWSHIGMVVLPKDIGLEGTEPLLWESTSSSDGLNDVILGVPKNDGPMLVSLAGRLAIDSTERFDTHFKVKYLSQSLQNDELTALKNCILKLHMRSFPSDAQMLTAYVEGRRQNIPASFDSLFCSQLTAMTFMAMNMLSKSYVANGYCPKDFDEQLNFPKLKAYQYFDGAKLKG</sequence>
<evidence type="ECO:0000313" key="2">
    <source>
        <dbReference type="Proteomes" id="UP001158045"/>
    </source>
</evidence>
<dbReference type="SUPFAM" id="SSF54001">
    <property type="entry name" value="Cysteine proteinases"/>
    <property type="match status" value="1"/>
</dbReference>
<comment type="caution">
    <text evidence="1">The sequence shown here is derived from an EMBL/GenBank/DDBJ whole genome shotgun (WGS) entry which is preliminary data.</text>
</comment>
<dbReference type="Proteomes" id="UP001158045">
    <property type="component" value="Unassembled WGS sequence"/>
</dbReference>